<evidence type="ECO:0000313" key="1">
    <source>
        <dbReference type="EMBL" id="RIW12537.1"/>
    </source>
</evidence>
<dbReference type="AlphaFoldDB" id="A0A418PLW9"/>
<reference evidence="1 2" key="1">
    <citation type="submission" date="2018-09" db="EMBL/GenBank/DDBJ databases">
        <authorList>
            <person name="Wang X."/>
            <person name="Du Z."/>
        </authorList>
    </citation>
    <scope>NUCLEOTIDE SEQUENCE [LARGE SCALE GENOMIC DNA]</scope>
    <source>
        <strain evidence="1 2">N3</strain>
    </source>
</reference>
<comment type="caution">
    <text evidence="1">The sequence shown here is derived from an EMBL/GenBank/DDBJ whole genome shotgun (WGS) entry which is preliminary data.</text>
</comment>
<evidence type="ECO:0000313" key="2">
    <source>
        <dbReference type="Proteomes" id="UP000283522"/>
    </source>
</evidence>
<sequence length="143" mass="16490">MKSVGFIFFIITILSSCSLWERKQFEYTYQQINENEILVDFTKINPGSWDTLLLIPPYTTSDQIRVGYLDSEYLEQIALADWIIAAAYLENGNMTAYSSCSRSPTDLDQVLEDQDSVLTKKFPRSKAVFRFIKGEDGTYKLKQ</sequence>
<dbReference type="EMBL" id="QXML01000013">
    <property type="protein sequence ID" value="RIW12537.1"/>
    <property type="molecule type" value="Genomic_DNA"/>
</dbReference>
<dbReference type="PROSITE" id="PS51257">
    <property type="entry name" value="PROKAR_LIPOPROTEIN"/>
    <property type="match status" value="1"/>
</dbReference>
<accession>A0A418PLW9</accession>
<gene>
    <name evidence="1" type="ORF">D0X99_18655</name>
</gene>
<name>A0A418PLW9_9BACT</name>
<evidence type="ECO:0008006" key="3">
    <source>
        <dbReference type="Google" id="ProtNLM"/>
    </source>
</evidence>
<keyword evidence="2" id="KW-1185">Reference proteome</keyword>
<protein>
    <recommendedName>
        <fullName evidence="3">Lipoprotein</fullName>
    </recommendedName>
</protein>
<organism evidence="1 2">
    <name type="scientific">Algoriphagus lacus</name>
    <dbReference type="NCBI Taxonomy" id="2056311"/>
    <lineage>
        <taxon>Bacteria</taxon>
        <taxon>Pseudomonadati</taxon>
        <taxon>Bacteroidota</taxon>
        <taxon>Cytophagia</taxon>
        <taxon>Cytophagales</taxon>
        <taxon>Cyclobacteriaceae</taxon>
        <taxon>Algoriphagus</taxon>
    </lineage>
</organism>
<dbReference type="Proteomes" id="UP000283522">
    <property type="component" value="Unassembled WGS sequence"/>
</dbReference>
<proteinExistence type="predicted"/>